<protein>
    <submittedName>
        <fullName evidence="3">Uncharacterized protein</fullName>
    </submittedName>
</protein>
<reference evidence="3" key="1">
    <citation type="submission" date="2023-10" db="EMBL/GenBank/DDBJ databases">
        <title>Genome assembly of Pristionchus species.</title>
        <authorList>
            <person name="Yoshida K."/>
            <person name="Sommer R.J."/>
        </authorList>
    </citation>
    <scope>NUCLEOTIDE SEQUENCE</scope>
    <source>
        <strain evidence="3">RS0144</strain>
    </source>
</reference>
<evidence type="ECO:0000256" key="1">
    <source>
        <dbReference type="SAM" id="MobiDB-lite"/>
    </source>
</evidence>
<keyword evidence="4" id="KW-1185">Reference proteome</keyword>
<feature type="signal peptide" evidence="2">
    <location>
        <begin position="1"/>
        <end position="18"/>
    </location>
</feature>
<evidence type="ECO:0000313" key="4">
    <source>
        <dbReference type="Proteomes" id="UP001432027"/>
    </source>
</evidence>
<keyword evidence="2" id="KW-0732">Signal</keyword>
<gene>
    <name evidence="3" type="ORF">PENTCL1PPCAC_16773</name>
</gene>
<organism evidence="3 4">
    <name type="scientific">Pristionchus entomophagus</name>
    <dbReference type="NCBI Taxonomy" id="358040"/>
    <lineage>
        <taxon>Eukaryota</taxon>
        <taxon>Metazoa</taxon>
        <taxon>Ecdysozoa</taxon>
        <taxon>Nematoda</taxon>
        <taxon>Chromadorea</taxon>
        <taxon>Rhabditida</taxon>
        <taxon>Rhabditina</taxon>
        <taxon>Diplogasteromorpha</taxon>
        <taxon>Diplogasteroidea</taxon>
        <taxon>Neodiplogasteridae</taxon>
        <taxon>Pristionchus</taxon>
    </lineage>
</organism>
<feature type="region of interest" description="Disordered" evidence="1">
    <location>
        <begin position="134"/>
        <end position="162"/>
    </location>
</feature>
<feature type="non-terminal residue" evidence="3">
    <location>
        <position position="162"/>
    </location>
</feature>
<sequence length="162" mass="18070">MSARLFIGLAALLQTTIALTEFNQSTLYDQFDLTEGEVLIADFCDIGCRIYVSFPDSSIDFAKKIVVQNNNSDDNSTLYDISRWTNTDPMGYYRIEAGTEATMVNTNEDGMMGPIAIWVVRDDTLSNEQTITTIERELPSDATNDAESTRTTSYSPNSQTDM</sequence>
<name>A0AAV5TK14_9BILA</name>
<proteinExistence type="predicted"/>
<dbReference type="AlphaFoldDB" id="A0AAV5TK14"/>
<feature type="compositionally biased region" description="Polar residues" evidence="1">
    <location>
        <begin position="141"/>
        <end position="162"/>
    </location>
</feature>
<evidence type="ECO:0000313" key="3">
    <source>
        <dbReference type="EMBL" id="GMS94598.1"/>
    </source>
</evidence>
<dbReference type="EMBL" id="BTSX01000004">
    <property type="protein sequence ID" value="GMS94598.1"/>
    <property type="molecule type" value="Genomic_DNA"/>
</dbReference>
<feature type="chain" id="PRO_5043495764" evidence="2">
    <location>
        <begin position="19"/>
        <end position="162"/>
    </location>
</feature>
<evidence type="ECO:0000256" key="2">
    <source>
        <dbReference type="SAM" id="SignalP"/>
    </source>
</evidence>
<accession>A0AAV5TK14</accession>
<dbReference type="Proteomes" id="UP001432027">
    <property type="component" value="Unassembled WGS sequence"/>
</dbReference>
<comment type="caution">
    <text evidence="3">The sequence shown here is derived from an EMBL/GenBank/DDBJ whole genome shotgun (WGS) entry which is preliminary data.</text>
</comment>